<feature type="transmembrane region" description="Helical" evidence="1">
    <location>
        <begin position="157"/>
        <end position="179"/>
    </location>
</feature>
<sequence length="334" mass="38148">MDSLTQIAVGIATAELCLGKQLKNKAFLYGAVIATLPDLDIYLGKLFDPITAIAMHRSFSHSILFFLLASVPIGAIMFKLEKGHVKLFQAINASFFILFTHSLLDAFTTWGTQIFWPLPYRAAIKSIFVVDFFYTIPWLIFLFLVYKNSNPIKRAKWLKIGFVITSCYLLLGIVLKIYVTQQVKNALHGQNITYTKIIVKPTFSNVVLWNINVMTNDAFLLSDFSVFDAQPMPFKSYDRNLYLAEPYQMQPVYNQLVNISEGWFTLQQTEQGILFNDLRFGLLKDDATKPQFAFSYKLMESESGLTAEELPKDNRDGKALLQNLYNRIFTSVTQ</sequence>
<evidence type="ECO:0000313" key="2">
    <source>
        <dbReference type="EMBL" id="UYW01869.1"/>
    </source>
</evidence>
<feature type="transmembrane region" description="Helical" evidence="1">
    <location>
        <begin position="122"/>
        <end position="145"/>
    </location>
</feature>
<feature type="transmembrane region" description="Helical" evidence="1">
    <location>
        <begin position="59"/>
        <end position="78"/>
    </location>
</feature>
<feature type="transmembrane region" description="Helical" evidence="1">
    <location>
        <begin position="90"/>
        <end position="110"/>
    </location>
</feature>
<dbReference type="RefSeq" id="WP_264434344.1">
    <property type="nucleotide sequence ID" value="NZ_CP081495.1"/>
</dbReference>
<dbReference type="PANTHER" id="PTHR40031">
    <property type="entry name" value="HYPOTHETICAL MEMBRANE SPANNING PROTEIN"/>
    <property type="match status" value="1"/>
</dbReference>
<proteinExistence type="predicted"/>
<evidence type="ECO:0000256" key="1">
    <source>
        <dbReference type="SAM" id="Phobius"/>
    </source>
</evidence>
<dbReference type="GO" id="GO:0016787">
    <property type="term" value="F:hydrolase activity"/>
    <property type="evidence" value="ECO:0007669"/>
    <property type="project" value="UniProtKB-KW"/>
</dbReference>
<accession>A0ABY6M2J6</accession>
<keyword evidence="1" id="KW-0472">Membrane</keyword>
<gene>
    <name evidence="2" type="ORF">K5I29_02825</name>
</gene>
<dbReference type="Pfam" id="PF04307">
    <property type="entry name" value="YdjM"/>
    <property type="match status" value="1"/>
</dbReference>
<dbReference type="PANTHER" id="PTHR40031:SF1">
    <property type="entry name" value="MEMBRANE-BOUND METAL-DEPENDENT HYDROLASE"/>
    <property type="match status" value="1"/>
</dbReference>
<name>A0ABY6M2J6_9FLAO</name>
<keyword evidence="1" id="KW-1133">Transmembrane helix</keyword>
<dbReference type="InterPro" id="IPR007404">
    <property type="entry name" value="YdjM-like"/>
</dbReference>
<protein>
    <submittedName>
        <fullName evidence="2">Metal-dependent hydrolase</fullName>
    </submittedName>
</protein>
<keyword evidence="1" id="KW-0812">Transmembrane</keyword>
<dbReference type="InterPro" id="IPR053170">
    <property type="entry name" value="Transcription_regulator"/>
</dbReference>
<reference evidence="2" key="1">
    <citation type="submission" date="2021-08" db="EMBL/GenBank/DDBJ databases">
        <title>Flavobacterium sp. strain CC-SYL302.</title>
        <authorList>
            <person name="Lin S.-Y."/>
            <person name="Lee T.-H."/>
            <person name="Young C.-C."/>
        </authorList>
    </citation>
    <scope>NUCLEOTIDE SEQUENCE</scope>
    <source>
        <strain evidence="2">CC-SYL302</strain>
    </source>
</reference>
<evidence type="ECO:0000313" key="3">
    <source>
        <dbReference type="Proteomes" id="UP001163328"/>
    </source>
</evidence>
<keyword evidence="3" id="KW-1185">Reference proteome</keyword>
<feature type="transmembrane region" description="Helical" evidence="1">
    <location>
        <begin position="26"/>
        <end position="47"/>
    </location>
</feature>
<keyword evidence="2" id="KW-0378">Hydrolase</keyword>
<dbReference type="EMBL" id="CP081495">
    <property type="protein sequence ID" value="UYW01869.1"/>
    <property type="molecule type" value="Genomic_DNA"/>
</dbReference>
<dbReference type="Proteomes" id="UP001163328">
    <property type="component" value="Chromosome"/>
</dbReference>
<organism evidence="2 3">
    <name type="scientific">Flavobacterium agricola</name>
    <dbReference type="NCBI Taxonomy" id="2870839"/>
    <lineage>
        <taxon>Bacteria</taxon>
        <taxon>Pseudomonadati</taxon>
        <taxon>Bacteroidota</taxon>
        <taxon>Flavobacteriia</taxon>
        <taxon>Flavobacteriales</taxon>
        <taxon>Flavobacteriaceae</taxon>
        <taxon>Flavobacterium</taxon>
    </lineage>
</organism>